<protein>
    <submittedName>
        <fullName evidence="6">TRAP transporter substrate-binding protein DctP</fullName>
    </submittedName>
</protein>
<dbReference type="PIRSF" id="PIRSF006470">
    <property type="entry name" value="DctB"/>
    <property type="match status" value="1"/>
</dbReference>
<feature type="chain" id="PRO_5045367204" evidence="5">
    <location>
        <begin position="28"/>
        <end position="339"/>
    </location>
</feature>
<evidence type="ECO:0000256" key="1">
    <source>
        <dbReference type="ARBA" id="ARBA00004196"/>
    </source>
</evidence>
<organism evidence="6 7">
    <name type="scientific">Chelativorans salis</name>
    <dbReference type="NCBI Taxonomy" id="2978478"/>
    <lineage>
        <taxon>Bacteria</taxon>
        <taxon>Pseudomonadati</taxon>
        <taxon>Pseudomonadota</taxon>
        <taxon>Alphaproteobacteria</taxon>
        <taxon>Hyphomicrobiales</taxon>
        <taxon>Phyllobacteriaceae</taxon>
        <taxon>Chelativorans</taxon>
    </lineage>
</organism>
<dbReference type="Proteomes" id="UP001320831">
    <property type="component" value="Unassembled WGS sequence"/>
</dbReference>
<sequence length="339" mass="36317">MRILNRLAGLAGILAAATLMTAGPALAQLTIKYGHYQPGRMDQPKHAAAMAFKSYVEGATGGEINVEIYPAGQLGNEQTTMEGLQLGTIEMAVVHDGGIAGTYTPIEVFSLPFAFDNQAVAWNVFDGPFGQKFAEDMLAETQIRLFGFADNGVRHFTNSKHPVKTPEDLQGLKIRVQPSQVYVSLVESLGGDATAIAWGELPTALAQGTVDGQENGVTNILAASLYENQKHVTLDGHVFSLHAYMMSDAFWQQLTPEQQKIIEDGTRIAIGIHRGMTAAQDSNASTILADNGMTVTTLTPQERDAFRKLAQPAVRAYLDEQVGADLVDGLLGAIDEAGS</sequence>
<keyword evidence="7" id="KW-1185">Reference proteome</keyword>
<reference evidence="6 7" key="1">
    <citation type="submission" date="2022-09" db="EMBL/GenBank/DDBJ databases">
        <title>Chelativorans salina sp. nov., a novel slightly halophilic bacterium isolated from a saline lake sediment enrichment.</title>
        <authorList>
            <person name="Gao L."/>
            <person name="Fang B.-Z."/>
            <person name="Li W.-J."/>
        </authorList>
    </citation>
    <scope>NUCLEOTIDE SEQUENCE [LARGE SCALE GENOMIC DNA]</scope>
    <source>
        <strain evidence="6 7">EGI FJ00035</strain>
    </source>
</reference>
<dbReference type="InterPro" id="IPR004682">
    <property type="entry name" value="TRAP_DctP"/>
</dbReference>
<proteinExistence type="inferred from homology"/>
<evidence type="ECO:0000256" key="3">
    <source>
        <dbReference type="ARBA" id="ARBA00022448"/>
    </source>
</evidence>
<evidence type="ECO:0000256" key="2">
    <source>
        <dbReference type="ARBA" id="ARBA00009023"/>
    </source>
</evidence>
<dbReference type="NCBIfam" id="TIGR00787">
    <property type="entry name" value="dctP"/>
    <property type="match status" value="1"/>
</dbReference>
<evidence type="ECO:0000313" key="6">
    <source>
        <dbReference type="EMBL" id="MCT7376654.1"/>
    </source>
</evidence>
<dbReference type="RefSeq" id="WP_260904769.1">
    <property type="nucleotide sequence ID" value="NZ_JAOCZP010000005.1"/>
</dbReference>
<feature type="signal peptide" evidence="5">
    <location>
        <begin position="1"/>
        <end position="27"/>
    </location>
</feature>
<dbReference type="NCBIfam" id="NF037995">
    <property type="entry name" value="TRAP_S1"/>
    <property type="match status" value="1"/>
</dbReference>
<dbReference type="Gene3D" id="3.40.190.170">
    <property type="entry name" value="Bacterial extracellular solute-binding protein, family 7"/>
    <property type="match status" value="1"/>
</dbReference>
<comment type="subcellular location">
    <subcellularLocation>
        <location evidence="1">Cell envelope</location>
    </subcellularLocation>
</comment>
<evidence type="ECO:0000256" key="4">
    <source>
        <dbReference type="ARBA" id="ARBA00022729"/>
    </source>
</evidence>
<gene>
    <name evidence="6" type="primary">dctP</name>
    <name evidence="6" type="ORF">N5A92_16605</name>
</gene>
<comment type="similarity">
    <text evidence="2">Belongs to the bacterial solute-binding protein 7 family.</text>
</comment>
<dbReference type="PANTHER" id="PTHR33376">
    <property type="match status" value="1"/>
</dbReference>
<dbReference type="InterPro" id="IPR038404">
    <property type="entry name" value="TRAP_DctP_sf"/>
</dbReference>
<dbReference type="InterPro" id="IPR018389">
    <property type="entry name" value="DctP_fam"/>
</dbReference>
<keyword evidence="3" id="KW-0813">Transport</keyword>
<name>A0ABT2LTY5_9HYPH</name>
<comment type="caution">
    <text evidence="6">The sequence shown here is derived from an EMBL/GenBank/DDBJ whole genome shotgun (WGS) entry which is preliminary data.</text>
</comment>
<keyword evidence="4 5" id="KW-0732">Signal</keyword>
<dbReference type="PANTHER" id="PTHR33376:SF4">
    <property type="entry name" value="SIALIC ACID-BINDING PERIPLASMIC PROTEIN SIAP"/>
    <property type="match status" value="1"/>
</dbReference>
<dbReference type="EMBL" id="JAOCZP010000005">
    <property type="protein sequence ID" value="MCT7376654.1"/>
    <property type="molecule type" value="Genomic_DNA"/>
</dbReference>
<evidence type="ECO:0000313" key="7">
    <source>
        <dbReference type="Proteomes" id="UP001320831"/>
    </source>
</evidence>
<accession>A0ABT2LTY5</accession>
<evidence type="ECO:0000256" key="5">
    <source>
        <dbReference type="SAM" id="SignalP"/>
    </source>
</evidence>
<dbReference type="Pfam" id="PF03480">
    <property type="entry name" value="DctP"/>
    <property type="match status" value="1"/>
</dbReference>